<feature type="transmembrane region" description="Helical" evidence="1">
    <location>
        <begin position="171"/>
        <end position="194"/>
    </location>
</feature>
<accession>A0ABQ2KVN8</accession>
<keyword evidence="1" id="KW-0472">Membrane</keyword>
<reference evidence="3" key="1">
    <citation type="journal article" date="2019" name="Int. J. Syst. Evol. Microbiol.">
        <title>The Global Catalogue of Microorganisms (GCM) 10K type strain sequencing project: providing services to taxonomists for standard genome sequencing and annotation.</title>
        <authorList>
            <consortium name="The Broad Institute Genomics Platform"/>
            <consortium name="The Broad Institute Genome Sequencing Center for Infectious Disease"/>
            <person name="Wu L."/>
            <person name="Ma J."/>
        </authorList>
    </citation>
    <scope>NUCLEOTIDE SEQUENCE [LARGE SCALE GENOMIC DNA]</scope>
    <source>
        <strain evidence="3">CGMCC 1.6964</strain>
    </source>
</reference>
<feature type="transmembrane region" description="Helical" evidence="1">
    <location>
        <begin position="140"/>
        <end position="159"/>
    </location>
</feature>
<dbReference type="EMBL" id="BMLN01000002">
    <property type="protein sequence ID" value="GGN94833.1"/>
    <property type="molecule type" value="Genomic_DNA"/>
</dbReference>
<feature type="transmembrane region" description="Helical" evidence="1">
    <location>
        <begin position="49"/>
        <end position="74"/>
    </location>
</feature>
<dbReference type="Proteomes" id="UP000606653">
    <property type="component" value="Unassembled WGS sequence"/>
</dbReference>
<dbReference type="Pfam" id="PF14329">
    <property type="entry name" value="DUF4386"/>
    <property type="match status" value="1"/>
</dbReference>
<keyword evidence="1" id="KW-0812">Transmembrane</keyword>
<proteinExistence type="predicted"/>
<evidence type="ECO:0008006" key="4">
    <source>
        <dbReference type="Google" id="ProtNLM"/>
    </source>
</evidence>
<protein>
    <recommendedName>
        <fullName evidence="4">DUF4386 domain-containing protein</fullName>
    </recommendedName>
</protein>
<dbReference type="RefSeq" id="WP_018977024.1">
    <property type="nucleotide sequence ID" value="NZ_BMLN01000002.1"/>
</dbReference>
<feature type="transmembrane region" description="Helical" evidence="1">
    <location>
        <begin position="200"/>
        <end position="218"/>
    </location>
</feature>
<evidence type="ECO:0000313" key="2">
    <source>
        <dbReference type="EMBL" id="GGN94833.1"/>
    </source>
</evidence>
<sequence>MKEDRRNARILGVFYIIAAAASIAAVILYGPILSEHWQLNIVDGTETKILIGVVSDLLLVATVVGTAVMLFPYVRQWNEHLALGYLCFRFMEAVFIGIGIVSILGLLHLSTNDNPAIPAGNPNLEPIGQLLQAVYDWTAVLGPNLMLGLNTSLYSYLLFRTGLVPKPLAAFGMVTAVMVFTAGMLQMFAIIGPYSAVKGLIALPVGLYEMSLAIWLIVKGFRIRK</sequence>
<feature type="transmembrane region" description="Helical" evidence="1">
    <location>
        <begin position="12"/>
        <end position="29"/>
    </location>
</feature>
<evidence type="ECO:0000256" key="1">
    <source>
        <dbReference type="SAM" id="Phobius"/>
    </source>
</evidence>
<gene>
    <name evidence="2" type="ORF">GCM10010969_09920</name>
</gene>
<name>A0ABQ2KVN8_9BACL</name>
<keyword evidence="3" id="KW-1185">Reference proteome</keyword>
<dbReference type="InterPro" id="IPR025495">
    <property type="entry name" value="DUF4386"/>
</dbReference>
<keyword evidence="1" id="KW-1133">Transmembrane helix</keyword>
<feature type="transmembrane region" description="Helical" evidence="1">
    <location>
        <begin position="86"/>
        <end position="109"/>
    </location>
</feature>
<evidence type="ECO:0000313" key="3">
    <source>
        <dbReference type="Proteomes" id="UP000606653"/>
    </source>
</evidence>
<comment type="caution">
    <text evidence="2">The sequence shown here is derived from an EMBL/GenBank/DDBJ whole genome shotgun (WGS) entry which is preliminary data.</text>
</comment>
<organism evidence="2 3">
    <name type="scientific">Saccharibacillus kuerlensis</name>
    <dbReference type="NCBI Taxonomy" id="459527"/>
    <lineage>
        <taxon>Bacteria</taxon>
        <taxon>Bacillati</taxon>
        <taxon>Bacillota</taxon>
        <taxon>Bacilli</taxon>
        <taxon>Bacillales</taxon>
        <taxon>Paenibacillaceae</taxon>
        <taxon>Saccharibacillus</taxon>
    </lineage>
</organism>